<comment type="similarity">
    <text evidence="7">Belongs to the NAD(P)-dependent epimerase/dehydratase family.</text>
</comment>
<comment type="cofactor">
    <cofactor evidence="2 7">
        <name>NAD(+)</name>
        <dbReference type="ChEBI" id="CHEBI:57540"/>
    </cofactor>
</comment>
<keyword evidence="5 7" id="KW-0520">NAD</keyword>
<dbReference type="NCBIfam" id="TIGR01179">
    <property type="entry name" value="galE"/>
    <property type="match status" value="1"/>
</dbReference>
<dbReference type="NCBIfam" id="NF007956">
    <property type="entry name" value="PRK10675.1"/>
    <property type="match status" value="1"/>
</dbReference>
<dbReference type="GO" id="GO:0003978">
    <property type="term" value="F:UDP-glucose 4-epimerase activity"/>
    <property type="evidence" value="ECO:0007669"/>
    <property type="project" value="UniProtKB-UniRule"/>
</dbReference>
<dbReference type="Pfam" id="PF16363">
    <property type="entry name" value="GDP_Man_Dehyd"/>
    <property type="match status" value="1"/>
</dbReference>
<comment type="pathway">
    <text evidence="3 7">Carbohydrate metabolism; galactose metabolism.</text>
</comment>
<accession>A0A9W7KW25</accession>
<evidence type="ECO:0000259" key="8">
    <source>
        <dbReference type="Pfam" id="PF16363"/>
    </source>
</evidence>
<protein>
    <recommendedName>
        <fullName evidence="4 7">UDP-glucose 4-epimerase</fullName>
        <ecNumber evidence="4 7">5.1.3.2</ecNumber>
    </recommendedName>
</protein>
<dbReference type="Gene3D" id="3.90.25.10">
    <property type="entry name" value="UDP-galactose 4-epimerase, domain 1"/>
    <property type="match status" value="1"/>
</dbReference>
<comment type="subunit">
    <text evidence="7">Homodimer.</text>
</comment>
<keyword evidence="6 7" id="KW-0413">Isomerase</keyword>
<comment type="caution">
    <text evidence="9">The sequence shown here is derived from an EMBL/GenBank/DDBJ whole genome shotgun (WGS) entry which is preliminary data.</text>
</comment>
<dbReference type="GO" id="GO:0006012">
    <property type="term" value="P:galactose metabolic process"/>
    <property type="evidence" value="ECO:0007669"/>
    <property type="project" value="InterPro"/>
</dbReference>
<evidence type="ECO:0000313" key="9">
    <source>
        <dbReference type="EMBL" id="GMI13624.1"/>
    </source>
</evidence>
<dbReference type="InterPro" id="IPR016040">
    <property type="entry name" value="NAD(P)-bd_dom"/>
</dbReference>
<evidence type="ECO:0000256" key="3">
    <source>
        <dbReference type="ARBA" id="ARBA00004947"/>
    </source>
</evidence>
<organism evidence="9 10">
    <name type="scientific">Triparma verrucosa</name>
    <dbReference type="NCBI Taxonomy" id="1606542"/>
    <lineage>
        <taxon>Eukaryota</taxon>
        <taxon>Sar</taxon>
        <taxon>Stramenopiles</taxon>
        <taxon>Ochrophyta</taxon>
        <taxon>Bolidophyceae</taxon>
        <taxon>Parmales</taxon>
        <taxon>Triparmaceae</taxon>
        <taxon>Triparma</taxon>
    </lineage>
</organism>
<evidence type="ECO:0000256" key="6">
    <source>
        <dbReference type="ARBA" id="ARBA00023235"/>
    </source>
</evidence>
<dbReference type="CDD" id="cd05247">
    <property type="entry name" value="UDP_G4E_1_SDR_e"/>
    <property type="match status" value="1"/>
</dbReference>
<name>A0A9W7KW25_9STRA</name>
<comment type="catalytic activity">
    <reaction evidence="1 7">
        <text>UDP-alpha-D-glucose = UDP-alpha-D-galactose</text>
        <dbReference type="Rhea" id="RHEA:22168"/>
        <dbReference type="ChEBI" id="CHEBI:58885"/>
        <dbReference type="ChEBI" id="CHEBI:66914"/>
        <dbReference type="EC" id="5.1.3.2"/>
    </reaction>
</comment>
<keyword evidence="10" id="KW-1185">Reference proteome</keyword>
<evidence type="ECO:0000256" key="7">
    <source>
        <dbReference type="RuleBase" id="RU366046"/>
    </source>
</evidence>
<dbReference type="EMBL" id="BRXX01000474">
    <property type="protein sequence ID" value="GMI13624.1"/>
    <property type="molecule type" value="Genomic_DNA"/>
</dbReference>
<dbReference type="InterPro" id="IPR036291">
    <property type="entry name" value="NAD(P)-bd_dom_sf"/>
</dbReference>
<dbReference type="PRINTS" id="PR01713">
    <property type="entry name" value="NUCEPIMERASE"/>
</dbReference>
<dbReference type="AlphaFoldDB" id="A0A9W7KW25"/>
<sequence length="354" mass="38721">MAPRVLLTGGAGFIGSHTVIILLRAGYAITVVDNLVNSSLKSVERVREIAADEGIEGVDLDVEVVDMCDKAAFEKVFEKYGVGGFSAVIHFAGLKAVGESMALPLMYYENNLINTMNLLSLMEKFDCRRIVFSSSATVYGAATEMPITEETQTGAGITNAYGRTKYMIEGILSDFQKSKEKTEKPWSVTVLRYFNPVGAHPSGKIGEDPSGPPNNLMPYVSQVAVGRREFLSVFGNDYDTPDGTGVRDYIHVMDLATGHLSAITYMDKKPSVYSVFNLGTGNGYSVLNMVSAMEKASGKEIKYKIVDRRPGDIATCYADAERAKVEMGWEAKLGLDEMCRDLWAWQSANPNGFE</sequence>
<dbReference type="SUPFAM" id="SSF51735">
    <property type="entry name" value="NAD(P)-binding Rossmann-fold domains"/>
    <property type="match status" value="1"/>
</dbReference>
<dbReference type="Gene3D" id="3.40.50.720">
    <property type="entry name" value="NAD(P)-binding Rossmann-like Domain"/>
    <property type="match status" value="1"/>
</dbReference>
<evidence type="ECO:0000256" key="2">
    <source>
        <dbReference type="ARBA" id="ARBA00001911"/>
    </source>
</evidence>
<gene>
    <name evidence="9" type="ORF">TrVE_jg13817</name>
</gene>
<proteinExistence type="inferred from homology"/>
<evidence type="ECO:0000313" key="10">
    <source>
        <dbReference type="Proteomes" id="UP001165160"/>
    </source>
</evidence>
<dbReference type="GO" id="GO:0005829">
    <property type="term" value="C:cytosol"/>
    <property type="evidence" value="ECO:0007669"/>
    <property type="project" value="TreeGrafter"/>
</dbReference>
<evidence type="ECO:0000256" key="1">
    <source>
        <dbReference type="ARBA" id="ARBA00000083"/>
    </source>
</evidence>
<reference evidence="10" key="1">
    <citation type="journal article" date="2023" name="Commun. Biol.">
        <title>Genome analysis of Parmales, the sister group of diatoms, reveals the evolutionary specialization of diatoms from phago-mixotrophs to photoautotrophs.</title>
        <authorList>
            <person name="Ban H."/>
            <person name="Sato S."/>
            <person name="Yoshikawa S."/>
            <person name="Yamada K."/>
            <person name="Nakamura Y."/>
            <person name="Ichinomiya M."/>
            <person name="Sato N."/>
            <person name="Blanc-Mathieu R."/>
            <person name="Endo H."/>
            <person name="Kuwata A."/>
            <person name="Ogata H."/>
        </authorList>
    </citation>
    <scope>NUCLEOTIDE SEQUENCE [LARGE SCALE GENOMIC DNA]</scope>
    <source>
        <strain evidence="10">NIES 3699</strain>
    </source>
</reference>
<dbReference type="PANTHER" id="PTHR43725:SF47">
    <property type="entry name" value="UDP-GLUCOSE 4-EPIMERASE"/>
    <property type="match status" value="1"/>
</dbReference>
<keyword evidence="7" id="KW-0119">Carbohydrate metabolism</keyword>
<dbReference type="Proteomes" id="UP001165160">
    <property type="component" value="Unassembled WGS sequence"/>
</dbReference>
<evidence type="ECO:0000256" key="5">
    <source>
        <dbReference type="ARBA" id="ARBA00023027"/>
    </source>
</evidence>
<dbReference type="EC" id="5.1.3.2" evidence="4 7"/>
<dbReference type="InterPro" id="IPR005886">
    <property type="entry name" value="UDP_G4E"/>
</dbReference>
<dbReference type="PANTHER" id="PTHR43725">
    <property type="entry name" value="UDP-GLUCOSE 4-EPIMERASE"/>
    <property type="match status" value="1"/>
</dbReference>
<feature type="domain" description="NAD(P)-binding" evidence="8">
    <location>
        <begin position="6"/>
        <end position="341"/>
    </location>
</feature>
<evidence type="ECO:0000256" key="4">
    <source>
        <dbReference type="ARBA" id="ARBA00013189"/>
    </source>
</evidence>